<dbReference type="PANTHER" id="PTHR13887">
    <property type="entry name" value="GLUTATHIONE S-TRANSFERASE KAPPA"/>
    <property type="match status" value="1"/>
</dbReference>
<evidence type="ECO:0000256" key="5">
    <source>
        <dbReference type="ARBA" id="ARBA00023284"/>
    </source>
</evidence>
<dbReference type="Proteomes" id="UP000033999">
    <property type="component" value="Unassembled WGS sequence"/>
</dbReference>
<evidence type="ECO:0000313" key="8">
    <source>
        <dbReference type="EMBL" id="KKU06484.1"/>
    </source>
</evidence>
<name>A0A0G1MDZ7_9BACT</name>
<keyword evidence="6" id="KW-0812">Transmembrane</keyword>
<dbReference type="Gene3D" id="3.40.30.10">
    <property type="entry name" value="Glutaredoxin"/>
    <property type="match status" value="1"/>
</dbReference>
<keyword evidence="5" id="KW-0676">Redox-active center</keyword>
<dbReference type="SUPFAM" id="SSF52833">
    <property type="entry name" value="Thioredoxin-like"/>
    <property type="match status" value="1"/>
</dbReference>
<dbReference type="EMBL" id="LCKX01000031">
    <property type="protein sequence ID" value="KKU06484.1"/>
    <property type="molecule type" value="Genomic_DNA"/>
</dbReference>
<evidence type="ECO:0000256" key="6">
    <source>
        <dbReference type="SAM" id="Phobius"/>
    </source>
</evidence>
<keyword evidence="3" id="KW-0560">Oxidoreductase</keyword>
<sequence>MDMETLFSEKTEEVETDKQKVKNLTALVILLAGLFLGSLFVDLVQLMTGKGFSRNAVKNYDLLETGGKTWVAYSNPKVAVQVITDKNCIECDPSEALLWLRRVVPTLEVSSIESDSYQGNLLIERFNIISLPAFIFSDSVAETDFYAQASSLFAFEGGRYFFDMGKIGLPVGKYLKLPEVGDDDIAFGTKDAKVVIIEFSDFQCPYCKAFQADMNQARKEYGDKILFVYKHLPLSIHPQAENAALAASCANEQGKFQAYADHLFVKQDEWAKTTGTQKFKDYAWRFGINGREFAKCLDTKKYQDKVDADKVEAASFFISGTPGTFVNGTFLSGAVGAEALKAAIDAALTKE</sequence>
<keyword evidence="6" id="KW-1133">Transmembrane helix</keyword>
<comment type="similarity">
    <text evidence="1">Belongs to the thioredoxin family. DsbA subfamily.</text>
</comment>
<keyword evidence="4" id="KW-1015">Disulfide bond</keyword>
<dbReference type="InterPro" id="IPR012336">
    <property type="entry name" value="Thioredoxin-like_fold"/>
</dbReference>
<dbReference type="AlphaFoldDB" id="A0A0G1MDZ7"/>
<dbReference type="PANTHER" id="PTHR13887:SF14">
    <property type="entry name" value="DISULFIDE BOND FORMATION PROTEIN D"/>
    <property type="match status" value="1"/>
</dbReference>
<evidence type="ECO:0000256" key="1">
    <source>
        <dbReference type="ARBA" id="ARBA00005791"/>
    </source>
</evidence>
<proteinExistence type="inferred from homology"/>
<gene>
    <name evidence="8" type="ORF">UX10_C0031G0005</name>
</gene>
<evidence type="ECO:0000256" key="4">
    <source>
        <dbReference type="ARBA" id="ARBA00023157"/>
    </source>
</evidence>
<reference evidence="8 9" key="1">
    <citation type="journal article" date="2015" name="Nature">
        <title>rRNA introns, odd ribosomes, and small enigmatic genomes across a large radiation of phyla.</title>
        <authorList>
            <person name="Brown C.T."/>
            <person name="Hug L.A."/>
            <person name="Thomas B.C."/>
            <person name="Sharon I."/>
            <person name="Castelle C.J."/>
            <person name="Singh A."/>
            <person name="Wilkins M.J."/>
            <person name="Williams K.H."/>
            <person name="Banfield J.F."/>
        </authorList>
    </citation>
    <scope>NUCLEOTIDE SEQUENCE [LARGE SCALE GENOMIC DNA]</scope>
</reference>
<feature type="transmembrane region" description="Helical" evidence="6">
    <location>
        <begin position="24"/>
        <end position="44"/>
    </location>
</feature>
<dbReference type="InterPro" id="IPR013766">
    <property type="entry name" value="Thioredoxin_domain"/>
</dbReference>
<accession>A0A0G1MDZ7</accession>
<evidence type="ECO:0000313" key="9">
    <source>
        <dbReference type="Proteomes" id="UP000033999"/>
    </source>
</evidence>
<keyword evidence="6" id="KW-0472">Membrane</keyword>
<keyword evidence="2" id="KW-0732">Signal</keyword>
<dbReference type="Pfam" id="PF13462">
    <property type="entry name" value="Thioredoxin_4"/>
    <property type="match status" value="1"/>
</dbReference>
<comment type="caution">
    <text evidence="8">The sequence shown here is derived from an EMBL/GenBank/DDBJ whole genome shotgun (WGS) entry which is preliminary data.</text>
</comment>
<dbReference type="PROSITE" id="PS51352">
    <property type="entry name" value="THIOREDOXIN_2"/>
    <property type="match status" value="1"/>
</dbReference>
<evidence type="ECO:0000256" key="2">
    <source>
        <dbReference type="ARBA" id="ARBA00022729"/>
    </source>
</evidence>
<evidence type="ECO:0000259" key="7">
    <source>
        <dbReference type="PROSITE" id="PS51352"/>
    </source>
</evidence>
<evidence type="ECO:0000256" key="3">
    <source>
        <dbReference type="ARBA" id="ARBA00023002"/>
    </source>
</evidence>
<organism evidence="8 9">
    <name type="scientific">Candidatus Magasanikbacteria bacterium GW2011_GWA2_45_39</name>
    <dbReference type="NCBI Taxonomy" id="1619041"/>
    <lineage>
        <taxon>Bacteria</taxon>
        <taxon>Candidatus Magasanikiibacteriota</taxon>
    </lineage>
</organism>
<dbReference type="InterPro" id="IPR036249">
    <property type="entry name" value="Thioredoxin-like_sf"/>
</dbReference>
<feature type="domain" description="Thioredoxin" evidence="7">
    <location>
        <begin position="165"/>
        <end position="349"/>
    </location>
</feature>
<dbReference type="GO" id="GO:0016491">
    <property type="term" value="F:oxidoreductase activity"/>
    <property type="evidence" value="ECO:0007669"/>
    <property type="project" value="UniProtKB-KW"/>
</dbReference>
<protein>
    <recommendedName>
        <fullName evidence="7">Thioredoxin domain-containing protein</fullName>
    </recommendedName>
</protein>